<organism evidence="1 2">
    <name type="scientific">Eragrostis curvula</name>
    <name type="common">weeping love grass</name>
    <dbReference type="NCBI Taxonomy" id="38414"/>
    <lineage>
        <taxon>Eukaryota</taxon>
        <taxon>Viridiplantae</taxon>
        <taxon>Streptophyta</taxon>
        <taxon>Embryophyta</taxon>
        <taxon>Tracheophyta</taxon>
        <taxon>Spermatophyta</taxon>
        <taxon>Magnoliopsida</taxon>
        <taxon>Liliopsida</taxon>
        <taxon>Poales</taxon>
        <taxon>Poaceae</taxon>
        <taxon>PACMAD clade</taxon>
        <taxon>Chloridoideae</taxon>
        <taxon>Eragrostideae</taxon>
        <taxon>Eragrostidinae</taxon>
        <taxon>Eragrostis</taxon>
    </lineage>
</organism>
<evidence type="ECO:0000313" key="2">
    <source>
        <dbReference type="Proteomes" id="UP000324897"/>
    </source>
</evidence>
<reference evidence="1 2" key="1">
    <citation type="journal article" date="2019" name="Sci. Rep.">
        <title>A high-quality genome of Eragrostis curvula grass provides insights into Poaceae evolution and supports new strategies to enhance forage quality.</title>
        <authorList>
            <person name="Carballo J."/>
            <person name="Santos B.A.C.M."/>
            <person name="Zappacosta D."/>
            <person name="Garbus I."/>
            <person name="Selva J.P."/>
            <person name="Gallo C.A."/>
            <person name="Diaz A."/>
            <person name="Albertini E."/>
            <person name="Caccamo M."/>
            <person name="Echenique V."/>
        </authorList>
    </citation>
    <scope>NUCLEOTIDE SEQUENCE [LARGE SCALE GENOMIC DNA]</scope>
    <source>
        <strain evidence="2">cv. Victoria</strain>
        <tissue evidence="1">Leaf</tissue>
    </source>
</reference>
<keyword evidence="2" id="KW-1185">Reference proteome</keyword>
<dbReference type="AlphaFoldDB" id="A0A5J9UBX8"/>
<dbReference type="Proteomes" id="UP000324897">
    <property type="component" value="Unassembled WGS sequence"/>
</dbReference>
<sequence>MCRYPWPSPVEAGSWRPDLPLSMVDLAACHAGRELIRTSSWTWKIPSVGDKAPRTEAPNCLVLYISI</sequence>
<dbReference type="Gramene" id="TVU21259">
    <property type="protein sequence ID" value="TVU21259"/>
    <property type="gene ID" value="EJB05_30885"/>
</dbReference>
<dbReference type="EMBL" id="RWGY01000026">
    <property type="protein sequence ID" value="TVU21259.1"/>
    <property type="molecule type" value="Genomic_DNA"/>
</dbReference>
<proteinExistence type="predicted"/>
<protein>
    <submittedName>
        <fullName evidence="1">Uncharacterized protein</fullName>
    </submittedName>
</protein>
<evidence type="ECO:0000313" key="1">
    <source>
        <dbReference type="EMBL" id="TVU21259.1"/>
    </source>
</evidence>
<comment type="caution">
    <text evidence="1">The sequence shown here is derived from an EMBL/GenBank/DDBJ whole genome shotgun (WGS) entry which is preliminary data.</text>
</comment>
<accession>A0A5J9UBX8</accession>
<name>A0A5J9UBX8_9POAL</name>
<feature type="non-terminal residue" evidence="1">
    <location>
        <position position="1"/>
    </location>
</feature>
<gene>
    <name evidence="1" type="ORF">EJB05_30885</name>
</gene>